<evidence type="ECO:0000256" key="4">
    <source>
        <dbReference type="ARBA" id="ARBA00022763"/>
    </source>
</evidence>
<dbReference type="PANTHER" id="PTHR12415:SF0">
    <property type="entry name" value="TYROSYL-DNA PHOSPHODIESTERASE 1"/>
    <property type="match status" value="1"/>
</dbReference>
<keyword evidence="8" id="KW-0539">Nucleus</keyword>
<evidence type="ECO:0000256" key="8">
    <source>
        <dbReference type="ARBA" id="ARBA00023242"/>
    </source>
</evidence>
<dbReference type="Proteomes" id="UP000186601">
    <property type="component" value="Unassembled WGS sequence"/>
</dbReference>
<dbReference type="Pfam" id="PF06087">
    <property type="entry name" value="Tyr-DNA_phospho"/>
    <property type="match status" value="1"/>
</dbReference>
<dbReference type="STRING" id="98765.A0A2R6RPI5"/>
<dbReference type="GO" id="GO:0006281">
    <property type="term" value="P:DNA repair"/>
    <property type="evidence" value="ECO:0007669"/>
    <property type="project" value="UniProtKB-KW"/>
</dbReference>
<name>A0A2R6RPI5_9APHY</name>
<dbReference type="OrthoDB" id="47785at2759"/>
<comment type="caution">
    <text evidence="10">The sequence shown here is derived from an EMBL/GenBank/DDBJ whole genome shotgun (WGS) entry which is preliminary data.</text>
</comment>
<evidence type="ECO:0000256" key="6">
    <source>
        <dbReference type="ARBA" id="ARBA00022839"/>
    </source>
</evidence>
<keyword evidence="3" id="KW-0540">Nuclease</keyword>
<protein>
    <submittedName>
        <fullName evidence="10">Uncharacterized protein</fullName>
    </submittedName>
</protein>
<dbReference type="GO" id="GO:0004527">
    <property type="term" value="F:exonuclease activity"/>
    <property type="evidence" value="ECO:0007669"/>
    <property type="project" value="UniProtKB-KW"/>
</dbReference>
<sequence>MDGFDDEEIARAIALSLQETSQVPAKSKAVEVIEIQDDSDDEVSPSHSKAATEVEVSGMRPSTSTSCAKSTSSSTREVPLTRPGGAFLFDRAQLERERLARQKRLRPDIVHNRGNEDEEDEEVEEQPNAKRQRFSPSLTSAQRANMPSSSTRSVASTSVNTNLIAQTGSAAGRSESLFWEGELRQTANKHVDLDKDVRPVFRLTEILAPRDEIEFAIVSAYVINFPWLYALFNPRTPVIAVTHDPQGNETIKEVLPEWIKTTPFLRGGRGCMHMKVLQTGHTALMKAVRDLRVRTTKGNELVLECQGSSIGTYTTQWTNEFYCSARGDSAEQWLDKSRASRSKLDYPPLKILFPSGRTVRESVLGEPVRILLFSFGRTPN</sequence>
<evidence type="ECO:0000256" key="5">
    <source>
        <dbReference type="ARBA" id="ARBA00022801"/>
    </source>
</evidence>
<evidence type="ECO:0000256" key="3">
    <source>
        <dbReference type="ARBA" id="ARBA00022722"/>
    </source>
</evidence>
<dbReference type="SMART" id="SM00726">
    <property type="entry name" value="UIM"/>
    <property type="match status" value="1"/>
</dbReference>
<dbReference type="PROSITE" id="PS50330">
    <property type="entry name" value="UIM"/>
    <property type="match status" value="1"/>
</dbReference>
<dbReference type="Gene3D" id="3.30.870.10">
    <property type="entry name" value="Endonuclease Chain A"/>
    <property type="match status" value="1"/>
</dbReference>
<keyword evidence="5" id="KW-0378">Hydrolase</keyword>
<gene>
    <name evidence="10" type="ORF">PHLCEN_2v2275</name>
</gene>
<organism evidence="10 11">
    <name type="scientific">Hermanssonia centrifuga</name>
    <dbReference type="NCBI Taxonomy" id="98765"/>
    <lineage>
        <taxon>Eukaryota</taxon>
        <taxon>Fungi</taxon>
        <taxon>Dikarya</taxon>
        <taxon>Basidiomycota</taxon>
        <taxon>Agaricomycotina</taxon>
        <taxon>Agaricomycetes</taxon>
        <taxon>Polyporales</taxon>
        <taxon>Meruliaceae</taxon>
        <taxon>Hermanssonia</taxon>
    </lineage>
</organism>
<dbReference type="GO" id="GO:0003690">
    <property type="term" value="F:double-stranded DNA binding"/>
    <property type="evidence" value="ECO:0007669"/>
    <property type="project" value="TreeGrafter"/>
</dbReference>
<evidence type="ECO:0000256" key="9">
    <source>
        <dbReference type="SAM" id="MobiDB-lite"/>
    </source>
</evidence>
<dbReference type="GO" id="GO:0003697">
    <property type="term" value="F:single-stranded DNA binding"/>
    <property type="evidence" value="ECO:0007669"/>
    <property type="project" value="TreeGrafter"/>
</dbReference>
<evidence type="ECO:0000256" key="1">
    <source>
        <dbReference type="ARBA" id="ARBA00004123"/>
    </source>
</evidence>
<dbReference type="AlphaFoldDB" id="A0A2R6RPI5"/>
<feature type="compositionally biased region" description="Low complexity" evidence="9">
    <location>
        <begin position="148"/>
        <end position="157"/>
    </location>
</feature>
<dbReference type="EMBL" id="MLYV02000212">
    <property type="protein sequence ID" value="PSS31948.1"/>
    <property type="molecule type" value="Genomic_DNA"/>
</dbReference>
<keyword evidence="4" id="KW-0227">DNA damage</keyword>
<dbReference type="GO" id="GO:0017005">
    <property type="term" value="F:3'-tyrosyl-DNA phosphodiesterase activity"/>
    <property type="evidence" value="ECO:0007669"/>
    <property type="project" value="TreeGrafter"/>
</dbReference>
<dbReference type="GO" id="GO:0005634">
    <property type="term" value="C:nucleus"/>
    <property type="evidence" value="ECO:0007669"/>
    <property type="project" value="UniProtKB-SubCell"/>
</dbReference>
<accession>A0A2R6RPI5</accession>
<dbReference type="InterPro" id="IPR003903">
    <property type="entry name" value="UIM_dom"/>
</dbReference>
<dbReference type="InterPro" id="IPR010347">
    <property type="entry name" value="Tdp1"/>
</dbReference>
<feature type="region of interest" description="Disordered" evidence="9">
    <location>
        <begin position="36"/>
        <end position="82"/>
    </location>
</feature>
<evidence type="ECO:0000313" key="10">
    <source>
        <dbReference type="EMBL" id="PSS31948.1"/>
    </source>
</evidence>
<evidence type="ECO:0000256" key="2">
    <source>
        <dbReference type="ARBA" id="ARBA00010205"/>
    </source>
</evidence>
<reference evidence="10 11" key="1">
    <citation type="submission" date="2018-02" db="EMBL/GenBank/DDBJ databases">
        <title>Genome sequence of the basidiomycete white-rot fungus Phlebia centrifuga.</title>
        <authorList>
            <person name="Granchi Z."/>
            <person name="Peng M."/>
            <person name="de Vries R.P."/>
            <person name="Hilden K."/>
            <person name="Makela M.R."/>
            <person name="Grigoriev I."/>
            <person name="Riley R."/>
        </authorList>
    </citation>
    <scope>NUCLEOTIDE SEQUENCE [LARGE SCALE GENOMIC DNA]</scope>
    <source>
        <strain evidence="10 11">FBCC195</strain>
    </source>
</reference>
<dbReference type="SUPFAM" id="SSF56024">
    <property type="entry name" value="Phospholipase D/nuclease"/>
    <property type="match status" value="2"/>
</dbReference>
<keyword evidence="6" id="KW-0269">Exonuclease</keyword>
<feature type="region of interest" description="Disordered" evidence="9">
    <location>
        <begin position="108"/>
        <end position="157"/>
    </location>
</feature>
<comment type="subcellular location">
    <subcellularLocation>
        <location evidence="1">Nucleus</location>
    </subcellularLocation>
</comment>
<evidence type="ECO:0000313" key="11">
    <source>
        <dbReference type="Proteomes" id="UP000186601"/>
    </source>
</evidence>
<keyword evidence="11" id="KW-1185">Reference proteome</keyword>
<dbReference type="PANTHER" id="PTHR12415">
    <property type="entry name" value="TYROSYL-DNA PHOSPHODIESTERASE 1"/>
    <property type="match status" value="1"/>
</dbReference>
<evidence type="ECO:0000256" key="7">
    <source>
        <dbReference type="ARBA" id="ARBA00023204"/>
    </source>
</evidence>
<dbReference type="Pfam" id="PF02809">
    <property type="entry name" value="UIM"/>
    <property type="match status" value="1"/>
</dbReference>
<feature type="compositionally biased region" description="Acidic residues" evidence="9">
    <location>
        <begin position="116"/>
        <end position="125"/>
    </location>
</feature>
<proteinExistence type="inferred from homology"/>
<feature type="compositionally biased region" description="Low complexity" evidence="9">
    <location>
        <begin position="62"/>
        <end position="75"/>
    </location>
</feature>
<keyword evidence="7" id="KW-0234">DNA repair</keyword>
<feature type="compositionally biased region" description="Polar residues" evidence="9">
    <location>
        <begin position="134"/>
        <end position="147"/>
    </location>
</feature>
<comment type="similarity">
    <text evidence="2">Belongs to the tyrosyl-DNA phosphodiesterase family.</text>
</comment>